<dbReference type="PANTHER" id="PTHR34293:SF1">
    <property type="entry name" value="HTH-TYPE TRANSCRIPTIONAL REGULATOR TRMBL2"/>
    <property type="match status" value="1"/>
</dbReference>
<dbReference type="InterPro" id="IPR051797">
    <property type="entry name" value="TrmB-like"/>
</dbReference>
<dbReference type="Pfam" id="PF01978">
    <property type="entry name" value="TrmB"/>
    <property type="match status" value="1"/>
</dbReference>
<dbReference type="InterPro" id="IPR002831">
    <property type="entry name" value="Tscrpt_reg_TrmB_N"/>
</dbReference>
<dbReference type="InterPro" id="IPR011991">
    <property type="entry name" value="ArsR-like_HTH"/>
</dbReference>
<dbReference type="AlphaFoldDB" id="A0A1F5EB51"/>
<evidence type="ECO:0000259" key="1">
    <source>
        <dbReference type="Pfam" id="PF01978"/>
    </source>
</evidence>
<gene>
    <name evidence="2" type="ORF">A3A71_00865</name>
</gene>
<protein>
    <recommendedName>
        <fullName evidence="1">Transcription regulator TrmB N-terminal domain-containing protein</fullName>
    </recommendedName>
</protein>
<dbReference type="PANTHER" id="PTHR34293">
    <property type="entry name" value="HTH-TYPE TRANSCRIPTIONAL REGULATOR TRMBL2"/>
    <property type="match status" value="1"/>
</dbReference>
<dbReference type="Gene3D" id="1.10.10.10">
    <property type="entry name" value="Winged helix-like DNA-binding domain superfamily/Winged helix DNA-binding domain"/>
    <property type="match status" value="1"/>
</dbReference>
<feature type="domain" description="Transcription regulator TrmB N-terminal" evidence="1">
    <location>
        <begin position="23"/>
        <end position="89"/>
    </location>
</feature>
<reference evidence="2 3" key="1">
    <citation type="journal article" date="2016" name="Nat. Commun.">
        <title>Thousands of microbial genomes shed light on interconnected biogeochemical processes in an aquifer system.</title>
        <authorList>
            <person name="Anantharaman K."/>
            <person name="Brown C.T."/>
            <person name="Hug L.A."/>
            <person name="Sharon I."/>
            <person name="Castelle C.J."/>
            <person name="Probst A.J."/>
            <person name="Thomas B.C."/>
            <person name="Singh A."/>
            <person name="Wilkins M.J."/>
            <person name="Karaoz U."/>
            <person name="Brodie E.L."/>
            <person name="Williams K.H."/>
            <person name="Hubbard S.S."/>
            <person name="Banfield J.F."/>
        </authorList>
    </citation>
    <scope>NUCLEOTIDE SEQUENCE [LARGE SCALE GENOMIC DNA]</scope>
</reference>
<comment type="caution">
    <text evidence="2">The sequence shown here is derived from an EMBL/GenBank/DDBJ whole genome shotgun (WGS) entry which is preliminary data.</text>
</comment>
<dbReference type="EMBL" id="MEZX01000002">
    <property type="protein sequence ID" value="OGD64593.1"/>
    <property type="molecule type" value="Genomic_DNA"/>
</dbReference>
<accession>A0A1F5EB51</accession>
<evidence type="ECO:0000313" key="2">
    <source>
        <dbReference type="EMBL" id="OGD64593.1"/>
    </source>
</evidence>
<dbReference type="CDD" id="cd00090">
    <property type="entry name" value="HTH_ARSR"/>
    <property type="match status" value="1"/>
</dbReference>
<name>A0A1F5EB51_9BACT</name>
<dbReference type="InterPro" id="IPR036388">
    <property type="entry name" value="WH-like_DNA-bd_sf"/>
</dbReference>
<dbReference type="Proteomes" id="UP000177481">
    <property type="component" value="Unassembled WGS sequence"/>
</dbReference>
<organism evidence="2 3">
    <name type="scientific">Candidatus Berkelbacteria bacterium RIFCSPLOWO2_01_FULL_50_28</name>
    <dbReference type="NCBI Taxonomy" id="1797471"/>
    <lineage>
        <taxon>Bacteria</taxon>
        <taxon>Candidatus Berkelbacteria</taxon>
    </lineage>
</organism>
<sequence>MRYKKTDGKKVNIQIGMEEMLTSAGLSEKESRVYLAALELGESSVQNIATKSGINRPTAYFILGELSKKGLASHRELGKKTLYSAESPENLKKLLETQKQRLAQDEERIGTVIPQLAALFRMSKNRPVIRIYEGLEGQKTMRTSASTDPDMEIFSFTALDELKDAFPNYGEVHEKPREERGTKSNVIYTHRDGRVQENENNPLRISRYIPRDRFPFTGSITVHPKAGKVYISIYKKNLLAAVIESKDVADMLMAIWRLAWDAAEKYNVTKGENGN</sequence>
<evidence type="ECO:0000313" key="3">
    <source>
        <dbReference type="Proteomes" id="UP000177481"/>
    </source>
</evidence>
<dbReference type="SUPFAM" id="SSF46785">
    <property type="entry name" value="Winged helix' DNA-binding domain"/>
    <property type="match status" value="1"/>
</dbReference>
<proteinExistence type="predicted"/>
<dbReference type="STRING" id="1797471.A3A71_00865"/>
<dbReference type="InterPro" id="IPR036390">
    <property type="entry name" value="WH_DNA-bd_sf"/>
</dbReference>